<dbReference type="RefSeq" id="WP_141164173.1">
    <property type="nucleotide sequence ID" value="NZ_VHQG01000004.1"/>
</dbReference>
<dbReference type="OrthoDB" id="3178004at2"/>
<proteinExistence type="predicted"/>
<evidence type="ECO:0000259" key="2">
    <source>
        <dbReference type="Pfam" id="PF07853"/>
    </source>
</evidence>
<dbReference type="Proteomes" id="UP000316252">
    <property type="component" value="Unassembled WGS sequence"/>
</dbReference>
<keyword evidence="1" id="KW-0812">Transmembrane</keyword>
<feature type="transmembrane region" description="Helical" evidence="1">
    <location>
        <begin position="202"/>
        <end position="221"/>
    </location>
</feature>
<gene>
    <name evidence="3" type="ORF">FJ657_13110</name>
</gene>
<evidence type="ECO:0000313" key="3">
    <source>
        <dbReference type="EMBL" id="TPW74535.1"/>
    </source>
</evidence>
<dbReference type="Pfam" id="PF07853">
    <property type="entry name" value="DUF1648"/>
    <property type="match status" value="1"/>
</dbReference>
<feature type="transmembrane region" description="Helical" evidence="1">
    <location>
        <begin position="55"/>
        <end position="76"/>
    </location>
</feature>
<protein>
    <submittedName>
        <fullName evidence="3">DUF1648 domain-containing protein</fullName>
    </submittedName>
</protein>
<keyword evidence="1" id="KW-1133">Transmembrane helix</keyword>
<feature type="domain" description="DUF1648" evidence="2">
    <location>
        <begin position="23"/>
        <end position="61"/>
    </location>
</feature>
<dbReference type="InterPro" id="IPR012867">
    <property type="entry name" value="DUF1648"/>
</dbReference>
<name>A0A506XXM2_9MICO</name>
<reference evidence="3 4" key="1">
    <citation type="submission" date="2019-06" db="EMBL/GenBank/DDBJ databases">
        <authorList>
            <person name="Li F."/>
        </authorList>
    </citation>
    <scope>NUCLEOTIDE SEQUENCE [LARGE SCALE GENOMIC DNA]</scope>
    <source>
        <strain evidence="3 4">10F1D-1</strain>
    </source>
</reference>
<evidence type="ECO:0000256" key="1">
    <source>
        <dbReference type="SAM" id="Phobius"/>
    </source>
</evidence>
<feature type="transmembrane region" description="Helical" evidence="1">
    <location>
        <begin position="12"/>
        <end position="35"/>
    </location>
</feature>
<keyword evidence="1" id="KW-0472">Membrane</keyword>
<dbReference type="AlphaFoldDB" id="A0A506XXM2"/>
<keyword evidence="4" id="KW-1185">Reference proteome</keyword>
<feature type="transmembrane region" description="Helical" evidence="1">
    <location>
        <begin position="88"/>
        <end position="107"/>
    </location>
</feature>
<organism evidence="3 4">
    <name type="scientific">Schumannella soli</name>
    <dbReference type="NCBI Taxonomy" id="2590779"/>
    <lineage>
        <taxon>Bacteria</taxon>
        <taxon>Bacillati</taxon>
        <taxon>Actinomycetota</taxon>
        <taxon>Actinomycetes</taxon>
        <taxon>Micrococcales</taxon>
        <taxon>Microbacteriaceae</taxon>
        <taxon>Schumannella</taxon>
    </lineage>
</organism>
<feature type="transmembrane region" description="Helical" evidence="1">
    <location>
        <begin position="177"/>
        <end position="196"/>
    </location>
</feature>
<dbReference type="EMBL" id="VHQG01000004">
    <property type="protein sequence ID" value="TPW74535.1"/>
    <property type="molecule type" value="Genomic_DNA"/>
</dbReference>
<evidence type="ECO:0000313" key="4">
    <source>
        <dbReference type="Proteomes" id="UP000316252"/>
    </source>
</evidence>
<comment type="caution">
    <text evidence="3">The sequence shown here is derived from an EMBL/GenBank/DDBJ whole genome shotgun (WGS) entry which is preliminary data.</text>
</comment>
<sequence>MTRPGAPAHPVTWLPTAITAFATVVALALELAWLPRLPAEIAIHWSGSGVADGSGPSWTVPVMTTAIGLLCVGLTIAMRRGVAAGARLGSAVVVTAAVLVAVLAPTMMGGQLEGGRVDILPPLLLGALGGIALGALVVVLAGRGPVPPSRSTSATPLPLAADERAVWLGHATLGRGAAIALAVVQLAVTALVVWAAAQSGAWALIAIPVVVAVLVIGFLEWRVRIDRSGLIVRPLIGAPAFRVPLDRVAGADTVQVEPLADFGGWGVRVGATATGVITRAGEAISVERIGQRRLVVTVDDAEAAVALLAALRAAPRSA</sequence>
<accession>A0A506XXM2</accession>
<feature type="transmembrane region" description="Helical" evidence="1">
    <location>
        <begin position="119"/>
        <end position="141"/>
    </location>
</feature>